<comment type="caution">
    <text evidence="2">The sequence shown here is derived from an EMBL/GenBank/DDBJ whole genome shotgun (WGS) entry which is preliminary data.</text>
</comment>
<evidence type="ECO:0000313" key="2">
    <source>
        <dbReference type="EMBL" id="MPM39863.1"/>
    </source>
</evidence>
<feature type="transmembrane region" description="Helical" evidence="1">
    <location>
        <begin position="12"/>
        <end position="29"/>
    </location>
</feature>
<keyword evidence="1" id="KW-1133">Transmembrane helix</keyword>
<reference evidence="2" key="1">
    <citation type="submission" date="2019-08" db="EMBL/GenBank/DDBJ databases">
        <authorList>
            <person name="Kucharzyk K."/>
            <person name="Murdoch R.W."/>
            <person name="Higgins S."/>
            <person name="Loffler F."/>
        </authorList>
    </citation>
    <scope>NUCLEOTIDE SEQUENCE</scope>
</reference>
<feature type="transmembrane region" description="Helical" evidence="1">
    <location>
        <begin position="69"/>
        <end position="87"/>
    </location>
</feature>
<feature type="transmembrane region" description="Helical" evidence="1">
    <location>
        <begin position="99"/>
        <end position="123"/>
    </location>
</feature>
<proteinExistence type="predicted"/>
<organism evidence="2">
    <name type="scientific">bioreactor metagenome</name>
    <dbReference type="NCBI Taxonomy" id="1076179"/>
    <lineage>
        <taxon>unclassified sequences</taxon>
        <taxon>metagenomes</taxon>
        <taxon>ecological metagenomes</taxon>
    </lineage>
</organism>
<evidence type="ECO:0000256" key="1">
    <source>
        <dbReference type="SAM" id="Phobius"/>
    </source>
</evidence>
<dbReference type="EMBL" id="VSSQ01008793">
    <property type="protein sequence ID" value="MPM39863.1"/>
    <property type="molecule type" value="Genomic_DNA"/>
</dbReference>
<keyword evidence="1" id="KW-0812">Transmembrane</keyword>
<protein>
    <submittedName>
        <fullName evidence="2">Uncharacterized protein</fullName>
    </submittedName>
</protein>
<name>A0A644ZMC7_9ZZZZ</name>
<accession>A0A644ZMC7</accession>
<dbReference type="AlphaFoldDB" id="A0A644ZMC7"/>
<keyword evidence="1" id="KW-0472">Membrane</keyword>
<feature type="transmembrane region" description="Helical" evidence="1">
    <location>
        <begin position="35"/>
        <end position="57"/>
    </location>
</feature>
<sequence length="132" mass="15240">MNKYKKINIIETIFFIVGWIIIFLLGADFPPPSGFWKVVLVVILLAIIQSIYLKYLFKNIFDIKSFLKNTIFFFVGGLLVALCSMIILPGNHGNNQISIIWIALITSVCIVYGILFWFVNYFLQKNKNNLIK</sequence>
<gene>
    <name evidence="2" type="ORF">SDC9_86499</name>
</gene>